<keyword evidence="2" id="KW-1185">Reference proteome</keyword>
<dbReference type="Proteomes" id="UP001057279">
    <property type="component" value="Linkage Group LG15"/>
</dbReference>
<sequence length="193" mass="21095">MRFQRGDTGVNRNSRRPSSEKDGESLVEARTTPESRESCTRPGMPLKGGYGLKKSHKIKRDNYSVKMTESTVVNRPQSSAKHSAKDGPTSPGLPDRLACHQPQKVLLGLTSEDVGATQPPNQRGHITLLTWEPGASGSWAPDPSSHRGSVNEHTELIDFDRSTNTQHTSEPALSQDRSPSPTEPRDGCEVPTF</sequence>
<comment type="caution">
    <text evidence="1">The sequence shown here is derived from an EMBL/GenBank/DDBJ whole genome shotgun (WGS) entry which is preliminary data.</text>
</comment>
<evidence type="ECO:0000313" key="1">
    <source>
        <dbReference type="EMBL" id="KAI4573193.1"/>
    </source>
</evidence>
<gene>
    <name evidence="1" type="ORF">MJG53_013031</name>
</gene>
<evidence type="ECO:0000313" key="2">
    <source>
        <dbReference type="Proteomes" id="UP001057279"/>
    </source>
</evidence>
<reference evidence="1" key="1">
    <citation type="submission" date="2022-03" db="EMBL/GenBank/DDBJ databases">
        <title>Genomic analyses of argali, domestic sheep and their hybrids provide insights into chromosomal evolution, heterosis and genetic basis of agronomic traits.</title>
        <authorList>
            <person name="Li M."/>
        </authorList>
    </citation>
    <scope>NUCLEOTIDE SEQUENCE</scope>
    <source>
        <strain evidence="1">F1 hybrid</strain>
    </source>
</reference>
<proteinExistence type="predicted"/>
<organism evidence="1 2">
    <name type="scientific">Ovis ammon polii x Ovis aries</name>
    <dbReference type="NCBI Taxonomy" id="2918886"/>
    <lineage>
        <taxon>Eukaryota</taxon>
        <taxon>Metazoa</taxon>
        <taxon>Chordata</taxon>
        <taxon>Craniata</taxon>
        <taxon>Vertebrata</taxon>
        <taxon>Euteleostomi</taxon>
        <taxon>Mammalia</taxon>
        <taxon>Eutheria</taxon>
        <taxon>Laurasiatheria</taxon>
        <taxon>Artiodactyla</taxon>
        <taxon>Ruminantia</taxon>
        <taxon>Pecora</taxon>
        <taxon>Bovidae</taxon>
        <taxon>Caprinae</taxon>
        <taxon>Ovis</taxon>
    </lineage>
</organism>
<dbReference type="EMBL" id="CM043040">
    <property type="protein sequence ID" value="KAI4573193.1"/>
    <property type="molecule type" value="Genomic_DNA"/>
</dbReference>
<accession>A0ACB9UM93</accession>
<name>A0ACB9UM93_9CETA</name>
<protein>
    <submittedName>
        <fullName evidence="1">Uncharacterized protein</fullName>
    </submittedName>
</protein>